<dbReference type="Gene3D" id="3.40.30.10">
    <property type="entry name" value="Glutaredoxin"/>
    <property type="match status" value="1"/>
</dbReference>
<protein>
    <recommendedName>
        <fullName evidence="5">Glutathione S-transferase</fullName>
    </recommendedName>
</protein>
<name>A0AAN8MUZ3_9PEZI</name>
<dbReference type="GO" id="GO:0005737">
    <property type="term" value="C:cytoplasm"/>
    <property type="evidence" value="ECO:0007669"/>
    <property type="project" value="TreeGrafter"/>
</dbReference>
<proteinExistence type="predicted"/>
<dbReference type="InterPro" id="IPR004045">
    <property type="entry name" value="Glutathione_S-Trfase_N"/>
</dbReference>
<dbReference type="PROSITE" id="PS50404">
    <property type="entry name" value="GST_NTER"/>
    <property type="match status" value="1"/>
</dbReference>
<organism evidence="3 4">
    <name type="scientific">Orbilia javanica</name>
    <dbReference type="NCBI Taxonomy" id="47235"/>
    <lineage>
        <taxon>Eukaryota</taxon>
        <taxon>Fungi</taxon>
        <taxon>Dikarya</taxon>
        <taxon>Ascomycota</taxon>
        <taxon>Pezizomycotina</taxon>
        <taxon>Orbiliomycetes</taxon>
        <taxon>Orbiliales</taxon>
        <taxon>Orbiliaceae</taxon>
        <taxon>Orbilia</taxon>
    </lineage>
</organism>
<keyword evidence="4" id="KW-1185">Reference proteome</keyword>
<evidence type="ECO:0000259" key="2">
    <source>
        <dbReference type="PROSITE" id="PS50405"/>
    </source>
</evidence>
<dbReference type="InterPro" id="IPR010987">
    <property type="entry name" value="Glutathione-S-Trfase_C-like"/>
</dbReference>
<dbReference type="InterPro" id="IPR036249">
    <property type="entry name" value="Thioredoxin-like_sf"/>
</dbReference>
<dbReference type="PANTHER" id="PTHR43968:SF8">
    <property type="entry name" value="S-TRANSFERASE, PUTATIVE (AFU_ORTHOLOGUE AFUA_2G00590)-RELATED"/>
    <property type="match status" value="1"/>
</dbReference>
<dbReference type="InterPro" id="IPR036282">
    <property type="entry name" value="Glutathione-S-Trfase_C_sf"/>
</dbReference>
<dbReference type="CDD" id="cd00299">
    <property type="entry name" value="GST_C_family"/>
    <property type="match status" value="1"/>
</dbReference>
<dbReference type="InterPro" id="IPR050983">
    <property type="entry name" value="GST_Omega/HSP26"/>
</dbReference>
<dbReference type="InterPro" id="IPR040079">
    <property type="entry name" value="Glutathione_S-Trfase"/>
</dbReference>
<feature type="domain" description="GST C-terminal" evidence="2">
    <location>
        <begin position="103"/>
        <end position="251"/>
    </location>
</feature>
<dbReference type="CDD" id="cd00570">
    <property type="entry name" value="GST_N_family"/>
    <property type="match status" value="1"/>
</dbReference>
<dbReference type="PROSITE" id="PS50405">
    <property type="entry name" value="GST_CTER"/>
    <property type="match status" value="1"/>
</dbReference>
<evidence type="ECO:0000259" key="1">
    <source>
        <dbReference type="PROSITE" id="PS50404"/>
    </source>
</evidence>
<evidence type="ECO:0000313" key="3">
    <source>
        <dbReference type="EMBL" id="KAK6339301.1"/>
    </source>
</evidence>
<reference evidence="3 4" key="1">
    <citation type="submission" date="2019-10" db="EMBL/GenBank/DDBJ databases">
        <authorList>
            <person name="Palmer J.M."/>
        </authorList>
    </citation>
    <scope>NUCLEOTIDE SEQUENCE [LARGE SCALE GENOMIC DNA]</scope>
    <source>
        <strain evidence="3 4">TWF718</strain>
    </source>
</reference>
<dbReference type="Proteomes" id="UP001313282">
    <property type="component" value="Unassembled WGS sequence"/>
</dbReference>
<dbReference type="AlphaFoldDB" id="A0AAN8MUZ3"/>
<dbReference type="SFLD" id="SFLDG00358">
    <property type="entry name" value="Main_(cytGST)"/>
    <property type="match status" value="1"/>
</dbReference>
<evidence type="ECO:0008006" key="5">
    <source>
        <dbReference type="Google" id="ProtNLM"/>
    </source>
</evidence>
<dbReference type="Gene3D" id="1.20.1050.10">
    <property type="match status" value="1"/>
</dbReference>
<evidence type="ECO:0000313" key="4">
    <source>
        <dbReference type="Proteomes" id="UP001313282"/>
    </source>
</evidence>
<dbReference type="SUPFAM" id="SSF52833">
    <property type="entry name" value="Thioredoxin-like"/>
    <property type="match status" value="1"/>
</dbReference>
<dbReference type="PANTHER" id="PTHR43968">
    <property type="match status" value="1"/>
</dbReference>
<dbReference type="SUPFAM" id="SSF47616">
    <property type="entry name" value="GST C-terminal domain-like"/>
    <property type="match status" value="1"/>
</dbReference>
<sequence length="255" mass="27827">MSAPADLSITLYSNPGCPYVHRTLTTLHELSIPFTPSFIDLTTPRPESYLKINPRGTVPALTFTSPSFNNGKEVVINESLVIVYFLADLFPNHLIPSPGTLEGATERARIFFVIDTWGNKVGSLLVKALLASVGDEAAATEAVDAAVNAVEKEIEPLLAKLERDGDGPFLGGKHKFTLAEVAIAPFILRSFAQASNGILPPSYKERLLALPNFGKWATEILKNESLLKDWDEATFVEGTKNRLQAFKDGTFKPKV</sequence>
<gene>
    <name evidence="3" type="ORF">TWF718_008722</name>
</gene>
<feature type="domain" description="GST N-terminal" evidence="1">
    <location>
        <begin position="7"/>
        <end position="94"/>
    </location>
</feature>
<dbReference type="Pfam" id="PF13409">
    <property type="entry name" value="GST_N_2"/>
    <property type="match status" value="1"/>
</dbReference>
<dbReference type="SFLD" id="SFLDS00019">
    <property type="entry name" value="Glutathione_Transferase_(cytos"/>
    <property type="match status" value="1"/>
</dbReference>
<comment type="caution">
    <text evidence="3">The sequence shown here is derived from an EMBL/GenBank/DDBJ whole genome shotgun (WGS) entry which is preliminary data.</text>
</comment>
<dbReference type="EMBL" id="JAVHNR010000006">
    <property type="protein sequence ID" value="KAK6339301.1"/>
    <property type="molecule type" value="Genomic_DNA"/>
</dbReference>
<accession>A0AAN8MUZ3</accession>